<organism evidence="2 3">
    <name type="scientific">Stylosanthes scabra</name>
    <dbReference type="NCBI Taxonomy" id="79078"/>
    <lineage>
        <taxon>Eukaryota</taxon>
        <taxon>Viridiplantae</taxon>
        <taxon>Streptophyta</taxon>
        <taxon>Embryophyta</taxon>
        <taxon>Tracheophyta</taxon>
        <taxon>Spermatophyta</taxon>
        <taxon>Magnoliopsida</taxon>
        <taxon>eudicotyledons</taxon>
        <taxon>Gunneridae</taxon>
        <taxon>Pentapetalae</taxon>
        <taxon>rosids</taxon>
        <taxon>fabids</taxon>
        <taxon>Fabales</taxon>
        <taxon>Fabaceae</taxon>
        <taxon>Papilionoideae</taxon>
        <taxon>50 kb inversion clade</taxon>
        <taxon>dalbergioids sensu lato</taxon>
        <taxon>Dalbergieae</taxon>
        <taxon>Pterocarpus clade</taxon>
        <taxon>Stylosanthes</taxon>
    </lineage>
</organism>
<protein>
    <submittedName>
        <fullName evidence="2">Uncharacterized protein</fullName>
    </submittedName>
</protein>
<dbReference type="Proteomes" id="UP001341840">
    <property type="component" value="Unassembled WGS sequence"/>
</dbReference>
<feature type="compositionally biased region" description="Basic residues" evidence="1">
    <location>
        <begin position="1"/>
        <end position="22"/>
    </location>
</feature>
<dbReference type="EMBL" id="JASCZI010074650">
    <property type="protein sequence ID" value="MED6142649.1"/>
    <property type="molecule type" value="Genomic_DNA"/>
</dbReference>
<keyword evidence="3" id="KW-1185">Reference proteome</keyword>
<gene>
    <name evidence="2" type="ORF">PIB30_115876</name>
</gene>
<proteinExistence type="predicted"/>
<name>A0ABU6T2B5_9FABA</name>
<reference evidence="2 3" key="1">
    <citation type="journal article" date="2023" name="Plants (Basel)">
        <title>Bridging the Gap: Combining Genomics and Transcriptomics Approaches to Understand Stylosanthes scabra, an Orphan Legume from the Brazilian Caatinga.</title>
        <authorList>
            <person name="Ferreira-Neto J.R.C."/>
            <person name="da Silva M.D."/>
            <person name="Binneck E."/>
            <person name="de Melo N.F."/>
            <person name="da Silva R.H."/>
            <person name="de Melo A.L.T.M."/>
            <person name="Pandolfi V."/>
            <person name="Bustamante F.O."/>
            <person name="Brasileiro-Vidal A.C."/>
            <person name="Benko-Iseppon A.M."/>
        </authorList>
    </citation>
    <scope>NUCLEOTIDE SEQUENCE [LARGE SCALE GENOMIC DNA]</scope>
    <source>
        <tissue evidence="2">Leaves</tissue>
    </source>
</reference>
<evidence type="ECO:0000313" key="2">
    <source>
        <dbReference type="EMBL" id="MED6142649.1"/>
    </source>
</evidence>
<feature type="non-terminal residue" evidence="2">
    <location>
        <position position="74"/>
    </location>
</feature>
<feature type="region of interest" description="Disordered" evidence="1">
    <location>
        <begin position="1"/>
        <end position="74"/>
    </location>
</feature>
<accession>A0ABU6T2B5</accession>
<evidence type="ECO:0000256" key="1">
    <source>
        <dbReference type="SAM" id="MobiDB-lite"/>
    </source>
</evidence>
<sequence>MSPKTAKKGQSKKYTGARRRHILRDGNSAANGGLGQNCGPGPDFGNDFRGPSNARKEGAVGGKSGISEGVNGPS</sequence>
<evidence type="ECO:0000313" key="3">
    <source>
        <dbReference type="Proteomes" id="UP001341840"/>
    </source>
</evidence>
<comment type="caution">
    <text evidence="2">The sequence shown here is derived from an EMBL/GenBank/DDBJ whole genome shotgun (WGS) entry which is preliminary data.</text>
</comment>